<feature type="region of interest" description="Disordered" evidence="6">
    <location>
        <begin position="21"/>
        <end position="69"/>
    </location>
</feature>
<evidence type="ECO:0000256" key="2">
    <source>
        <dbReference type="ARBA" id="ARBA00022525"/>
    </source>
</evidence>
<organism evidence="8">
    <name type="scientific">Ixodes ricinus</name>
    <name type="common">Common tick</name>
    <name type="synonym">Acarus ricinus</name>
    <dbReference type="NCBI Taxonomy" id="34613"/>
    <lineage>
        <taxon>Eukaryota</taxon>
        <taxon>Metazoa</taxon>
        <taxon>Ecdysozoa</taxon>
        <taxon>Arthropoda</taxon>
        <taxon>Chelicerata</taxon>
        <taxon>Arachnida</taxon>
        <taxon>Acari</taxon>
        <taxon>Parasitiformes</taxon>
        <taxon>Ixodida</taxon>
        <taxon>Ixodoidea</taxon>
        <taxon>Ixodidae</taxon>
        <taxon>Ixodinae</taxon>
        <taxon>Ixodes</taxon>
    </lineage>
</organism>
<proteinExistence type="evidence at transcript level"/>
<reference evidence="8" key="1">
    <citation type="submission" date="2012-12" db="EMBL/GenBank/DDBJ databases">
        <title>Identification and characterization of a phenylalanine ammonia-lyase gene family in Isatis indigotica Fort.</title>
        <authorList>
            <person name="Liu Q."/>
            <person name="Chen J."/>
            <person name="Zhou X."/>
            <person name="Di P."/>
            <person name="Xiao Y."/>
            <person name="Xuan H."/>
            <person name="Zhang L."/>
            <person name="Chen W."/>
        </authorList>
    </citation>
    <scope>NUCLEOTIDE SEQUENCE</scope>
    <source>
        <tissue evidence="8">Salivary gland</tissue>
    </source>
</reference>
<dbReference type="Pfam" id="PF12115">
    <property type="entry name" value="Salp15"/>
    <property type="match status" value="1"/>
</dbReference>
<dbReference type="InterPro" id="IPR021971">
    <property type="entry name" value="Salp15"/>
</dbReference>
<dbReference type="AlphaFoldDB" id="A0A0K8RHG0"/>
<evidence type="ECO:0000256" key="5">
    <source>
        <dbReference type="ARBA" id="ARBA00034321"/>
    </source>
</evidence>
<evidence type="ECO:0000256" key="1">
    <source>
        <dbReference type="ARBA" id="ARBA00004613"/>
    </source>
</evidence>
<evidence type="ECO:0000256" key="4">
    <source>
        <dbReference type="ARBA" id="ARBA00023180"/>
    </source>
</evidence>
<feature type="compositionally biased region" description="Basic and acidic residues" evidence="6">
    <location>
        <begin position="29"/>
        <end position="47"/>
    </location>
</feature>
<evidence type="ECO:0000256" key="7">
    <source>
        <dbReference type="SAM" id="SignalP"/>
    </source>
</evidence>
<dbReference type="GO" id="GO:0005576">
    <property type="term" value="C:extracellular region"/>
    <property type="evidence" value="ECO:0007669"/>
    <property type="project" value="UniProtKB-SubCell"/>
</dbReference>
<feature type="signal peptide" evidence="7">
    <location>
        <begin position="1"/>
        <end position="18"/>
    </location>
</feature>
<comment type="subcellular location">
    <subcellularLocation>
        <location evidence="1">Secreted</location>
    </subcellularLocation>
</comment>
<protein>
    <submittedName>
        <fullName evidence="8">Putative ixodes 8-cys protein</fullName>
    </submittedName>
</protein>
<keyword evidence="2" id="KW-0964">Secreted</keyword>
<evidence type="ECO:0000313" key="8">
    <source>
        <dbReference type="EMBL" id="JAA70592.1"/>
    </source>
</evidence>
<feature type="chain" id="PRO_5005517636" evidence="7">
    <location>
        <begin position="19"/>
        <end position="149"/>
    </location>
</feature>
<keyword evidence="4" id="KW-0325">Glycoprotein</keyword>
<name>A0A0K8RHG0_IXORI</name>
<evidence type="ECO:0000256" key="6">
    <source>
        <dbReference type="SAM" id="MobiDB-lite"/>
    </source>
</evidence>
<accession>A0A0K8RHG0</accession>
<evidence type="ECO:0000256" key="3">
    <source>
        <dbReference type="ARBA" id="ARBA00022729"/>
    </source>
</evidence>
<keyword evidence="3 7" id="KW-0732">Signal</keyword>
<dbReference type="EMBL" id="GADI01003216">
    <property type="protein sequence ID" value="JAA70592.1"/>
    <property type="molecule type" value="mRNA"/>
</dbReference>
<sequence length="149" mass="16161">MLKMKAFIFFVLAGLCFAKSSPVGSPSGTDERAAPLEREGDESKAGEPEPPQEGSFTKPAKPLGHDLPSFIGGESERRSYVIALVTICDSDHNSFKINEKNISFESCTFTCISTMSNKPSTTKRIPPGMICNRDKNVCPERGNCPLPSC</sequence>
<comment type="similarity">
    <text evidence="5">Belongs to the salp15 family.</text>
</comment>